<evidence type="ECO:0000313" key="1">
    <source>
        <dbReference type="EMBL" id="RMJ00600.1"/>
    </source>
</evidence>
<dbReference type="Proteomes" id="UP000277212">
    <property type="component" value="Unassembled WGS sequence"/>
</dbReference>
<organism evidence="1 2">
    <name type="scientific">Fusarium kuroshium</name>
    <dbReference type="NCBI Taxonomy" id="2010991"/>
    <lineage>
        <taxon>Eukaryota</taxon>
        <taxon>Fungi</taxon>
        <taxon>Dikarya</taxon>
        <taxon>Ascomycota</taxon>
        <taxon>Pezizomycotina</taxon>
        <taxon>Sordariomycetes</taxon>
        <taxon>Hypocreomycetidae</taxon>
        <taxon>Hypocreales</taxon>
        <taxon>Nectriaceae</taxon>
        <taxon>Fusarium</taxon>
        <taxon>Fusarium solani species complex</taxon>
    </lineage>
</organism>
<proteinExistence type="predicted"/>
<dbReference type="EMBL" id="NKUJ01000678">
    <property type="protein sequence ID" value="RMJ00600.1"/>
    <property type="molecule type" value="Genomic_DNA"/>
</dbReference>
<protein>
    <submittedName>
        <fullName evidence="1">Uncharacterized protein</fullName>
    </submittedName>
</protein>
<name>A0A3M2R5P8_9HYPO</name>
<evidence type="ECO:0000313" key="2">
    <source>
        <dbReference type="Proteomes" id="UP000277212"/>
    </source>
</evidence>
<dbReference type="AlphaFoldDB" id="A0A3M2R5P8"/>
<gene>
    <name evidence="1" type="ORF">CDV36_015847</name>
</gene>
<comment type="caution">
    <text evidence="1">The sequence shown here is derived from an EMBL/GenBank/DDBJ whole genome shotgun (WGS) entry which is preliminary data.</text>
</comment>
<accession>A0A3M2R5P8</accession>
<keyword evidence="2" id="KW-1185">Reference proteome</keyword>
<reference evidence="1 2" key="1">
    <citation type="submission" date="2017-06" db="EMBL/GenBank/DDBJ databases">
        <title>Comparative genomic analysis of Ambrosia Fusariam Clade fungi.</title>
        <authorList>
            <person name="Stajich J.E."/>
            <person name="Carrillo J."/>
            <person name="Kijimoto T."/>
            <person name="Eskalen A."/>
            <person name="O'Donnell K."/>
            <person name="Kasson M."/>
        </authorList>
    </citation>
    <scope>NUCLEOTIDE SEQUENCE [LARGE SCALE GENOMIC DNA]</scope>
    <source>
        <strain evidence="1">UCR3666</strain>
    </source>
</reference>
<sequence>MATHGIAPAQAARQELSFTLNEYVLLLLEFLLPTASYVSSLPSQVESTSTPHASHLSIQCRRCSIAFVGLIKFLSGQRQY</sequence>